<dbReference type="Proteomes" id="UP001497522">
    <property type="component" value="Chromosome 1"/>
</dbReference>
<organism evidence="2 3">
    <name type="scientific">Sphagnum jensenii</name>
    <dbReference type="NCBI Taxonomy" id="128206"/>
    <lineage>
        <taxon>Eukaryota</taxon>
        <taxon>Viridiplantae</taxon>
        <taxon>Streptophyta</taxon>
        <taxon>Embryophyta</taxon>
        <taxon>Bryophyta</taxon>
        <taxon>Sphagnophytina</taxon>
        <taxon>Sphagnopsida</taxon>
        <taxon>Sphagnales</taxon>
        <taxon>Sphagnaceae</taxon>
        <taxon>Sphagnum</taxon>
    </lineage>
</organism>
<dbReference type="EMBL" id="OZ023702">
    <property type="protein sequence ID" value="CAK9857356.1"/>
    <property type="molecule type" value="Genomic_DNA"/>
</dbReference>
<evidence type="ECO:0000313" key="3">
    <source>
        <dbReference type="Proteomes" id="UP001497522"/>
    </source>
</evidence>
<gene>
    <name evidence="2" type="ORF">CSSPJE1EN2_LOCUS351</name>
</gene>
<proteinExistence type="predicted"/>
<protein>
    <submittedName>
        <fullName evidence="2">Uncharacterized protein</fullName>
    </submittedName>
</protein>
<feature type="region of interest" description="Disordered" evidence="1">
    <location>
        <begin position="38"/>
        <end position="62"/>
    </location>
</feature>
<name>A0ABP1A4X0_9BRYO</name>
<evidence type="ECO:0000256" key="1">
    <source>
        <dbReference type="SAM" id="MobiDB-lite"/>
    </source>
</evidence>
<reference evidence="2 3" key="1">
    <citation type="submission" date="2024-03" db="EMBL/GenBank/DDBJ databases">
        <authorList>
            <consortium name="ELIXIR-Norway"/>
            <consortium name="Elixir Norway"/>
        </authorList>
    </citation>
    <scope>NUCLEOTIDE SEQUENCE [LARGE SCALE GENOMIC DNA]</scope>
</reference>
<keyword evidence="3" id="KW-1185">Reference proteome</keyword>
<accession>A0ABP1A4X0</accession>
<feature type="compositionally biased region" description="Basic and acidic residues" evidence="1">
    <location>
        <begin position="53"/>
        <end position="62"/>
    </location>
</feature>
<sequence length="81" mass="9369">MAGGRKRLQCELVYDRRWTIITGRARHIQRLTAISRAEITERQPLLTPHPPRPSHEDQDRPMRIWLTGTPITSNGRSTAEI</sequence>
<evidence type="ECO:0000313" key="2">
    <source>
        <dbReference type="EMBL" id="CAK9857356.1"/>
    </source>
</evidence>